<organism evidence="1 2">
    <name type="scientific">Isoptericola dokdonensis DS-3</name>
    <dbReference type="NCBI Taxonomy" id="1300344"/>
    <lineage>
        <taxon>Bacteria</taxon>
        <taxon>Bacillati</taxon>
        <taxon>Actinomycetota</taxon>
        <taxon>Actinomycetes</taxon>
        <taxon>Micrococcales</taxon>
        <taxon>Promicromonosporaceae</taxon>
        <taxon>Isoptericola</taxon>
    </lineage>
</organism>
<sequence length="45" mass="5200">MTDECRHGDPRPERCALCRHDRRLAERALDHTEPDAKQAASGDRR</sequence>
<evidence type="ECO:0000313" key="2">
    <source>
        <dbReference type="Proteomes" id="UP000076794"/>
    </source>
</evidence>
<dbReference type="PATRIC" id="fig|1300344.3.peg.1906"/>
<dbReference type="AlphaFoldDB" id="A0A161II19"/>
<name>A0A161II19_9MICO</name>
<reference evidence="1 2" key="1">
    <citation type="submission" date="2016-01" db="EMBL/GenBank/DDBJ databases">
        <title>Complete genome sequence of a soil Actinobacterium, Isoptericola dokdonensis DS-3.</title>
        <authorList>
            <person name="Kwon S.-K."/>
            <person name="Kim J.F."/>
        </authorList>
    </citation>
    <scope>NUCLEOTIDE SEQUENCE [LARGE SCALE GENOMIC DNA]</scope>
    <source>
        <strain evidence="1 2">DS-3</strain>
    </source>
</reference>
<dbReference type="Proteomes" id="UP000076794">
    <property type="component" value="Chromosome"/>
</dbReference>
<proteinExistence type="predicted"/>
<evidence type="ECO:0000313" key="1">
    <source>
        <dbReference type="EMBL" id="ANC31444.1"/>
    </source>
</evidence>
<protein>
    <submittedName>
        <fullName evidence="1">Uncharacterized protein</fullName>
    </submittedName>
</protein>
<dbReference type="STRING" id="1300344.I598_1896"/>
<gene>
    <name evidence="1" type="ORF">I598_1896</name>
</gene>
<dbReference type="EMBL" id="CP014209">
    <property type="protein sequence ID" value="ANC31444.1"/>
    <property type="molecule type" value="Genomic_DNA"/>
</dbReference>
<keyword evidence="2" id="KW-1185">Reference proteome</keyword>
<accession>A0A161II19</accession>
<dbReference type="KEGG" id="ido:I598_1896"/>